<dbReference type="PANTHER" id="PTHR43289:SF6">
    <property type="entry name" value="SERINE_THREONINE-PROTEIN KINASE NEKL-3"/>
    <property type="match status" value="1"/>
</dbReference>
<reference evidence="11 12" key="1">
    <citation type="submission" date="2016-10" db="EMBL/GenBank/DDBJ databases">
        <authorList>
            <person name="de Groot N.N."/>
        </authorList>
    </citation>
    <scope>NUCLEOTIDE SEQUENCE [LARGE SCALE GENOMIC DNA]</scope>
    <source>
        <strain evidence="11 12">DSM 22024</strain>
    </source>
</reference>
<feature type="domain" description="Protein kinase" evidence="10">
    <location>
        <begin position="11"/>
        <end position="263"/>
    </location>
</feature>
<keyword evidence="4 7" id="KW-0547">Nucleotide-binding</keyword>
<feature type="region of interest" description="Disordered" evidence="8">
    <location>
        <begin position="265"/>
        <end position="294"/>
    </location>
</feature>
<keyword evidence="9" id="KW-0812">Transmembrane</keyword>
<dbReference type="Gene3D" id="3.30.200.20">
    <property type="entry name" value="Phosphorylase Kinase, domain 1"/>
    <property type="match status" value="1"/>
</dbReference>
<accession>A0A1H1MSQ0</accession>
<evidence type="ECO:0000256" key="2">
    <source>
        <dbReference type="ARBA" id="ARBA00022527"/>
    </source>
</evidence>
<dbReference type="GO" id="GO:0005524">
    <property type="term" value="F:ATP binding"/>
    <property type="evidence" value="ECO:0007669"/>
    <property type="project" value="UniProtKB-UniRule"/>
</dbReference>
<feature type="transmembrane region" description="Helical" evidence="9">
    <location>
        <begin position="326"/>
        <end position="347"/>
    </location>
</feature>
<dbReference type="OrthoDB" id="9762169at2"/>
<keyword evidence="2 11" id="KW-0723">Serine/threonine-protein kinase</keyword>
<dbReference type="STRING" id="117157.SAMN04489717_0942"/>
<keyword evidence="5 11" id="KW-0418">Kinase</keyword>
<dbReference type="EMBL" id="LT629732">
    <property type="protein sequence ID" value="SDR89652.1"/>
    <property type="molecule type" value="Genomic_DNA"/>
</dbReference>
<gene>
    <name evidence="11" type="ORF">SAMN04489717_0942</name>
</gene>
<keyword evidence="9" id="KW-0472">Membrane</keyword>
<dbReference type="GO" id="GO:0004674">
    <property type="term" value="F:protein serine/threonine kinase activity"/>
    <property type="evidence" value="ECO:0007669"/>
    <property type="project" value="UniProtKB-KW"/>
</dbReference>
<evidence type="ECO:0000256" key="1">
    <source>
        <dbReference type="ARBA" id="ARBA00012513"/>
    </source>
</evidence>
<organism evidence="11 12">
    <name type="scientific">Actinopolymorpha singaporensis</name>
    <dbReference type="NCBI Taxonomy" id="117157"/>
    <lineage>
        <taxon>Bacteria</taxon>
        <taxon>Bacillati</taxon>
        <taxon>Actinomycetota</taxon>
        <taxon>Actinomycetes</taxon>
        <taxon>Propionibacteriales</taxon>
        <taxon>Actinopolymorphaceae</taxon>
        <taxon>Actinopolymorpha</taxon>
    </lineage>
</organism>
<dbReference type="SUPFAM" id="SSF56112">
    <property type="entry name" value="Protein kinase-like (PK-like)"/>
    <property type="match status" value="1"/>
</dbReference>
<evidence type="ECO:0000256" key="9">
    <source>
        <dbReference type="SAM" id="Phobius"/>
    </source>
</evidence>
<protein>
    <recommendedName>
        <fullName evidence="1">non-specific serine/threonine protein kinase</fullName>
        <ecNumber evidence="1">2.7.11.1</ecNumber>
    </recommendedName>
</protein>
<evidence type="ECO:0000256" key="5">
    <source>
        <dbReference type="ARBA" id="ARBA00022777"/>
    </source>
</evidence>
<feature type="binding site" evidence="7">
    <location>
        <position position="40"/>
    </location>
    <ligand>
        <name>ATP</name>
        <dbReference type="ChEBI" id="CHEBI:30616"/>
    </ligand>
</feature>
<dbReference type="InterPro" id="IPR011009">
    <property type="entry name" value="Kinase-like_dom_sf"/>
</dbReference>
<evidence type="ECO:0000313" key="12">
    <source>
        <dbReference type="Proteomes" id="UP000198983"/>
    </source>
</evidence>
<keyword evidence="3" id="KW-0808">Transferase</keyword>
<dbReference type="InterPro" id="IPR008271">
    <property type="entry name" value="Ser/Thr_kinase_AS"/>
</dbReference>
<proteinExistence type="predicted"/>
<evidence type="ECO:0000256" key="7">
    <source>
        <dbReference type="PROSITE-ProRule" id="PRU10141"/>
    </source>
</evidence>
<keyword evidence="6 7" id="KW-0067">ATP-binding</keyword>
<evidence type="ECO:0000256" key="8">
    <source>
        <dbReference type="SAM" id="MobiDB-lite"/>
    </source>
</evidence>
<evidence type="ECO:0000313" key="11">
    <source>
        <dbReference type="EMBL" id="SDR89652.1"/>
    </source>
</evidence>
<dbReference type="PROSITE" id="PS00108">
    <property type="entry name" value="PROTEIN_KINASE_ST"/>
    <property type="match status" value="1"/>
</dbReference>
<feature type="region of interest" description="Disordered" evidence="8">
    <location>
        <begin position="350"/>
        <end position="383"/>
    </location>
</feature>
<dbReference type="Gene3D" id="1.10.510.10">
    <property type="entry name" value="Transferase(Phosphotransferase) domain 1"/>
    <property type="match status" value="1"/>
</dbReference>
<feature type="compositionally biased region" description="Basic and acidic residues" evidence="8">
    <location>
        <begin position="367"/>
        <end position="383"/>
    </location>
</feature>
<sequence length="383" mass="40142">MRRSAVLGGRYVLRSLIGQGGTAEVYCACDRVLEREVAVKLLRQASVEERDRARFADEARLLGRLSHPGLVTVLDAATSDEEPYLVMELVHGPSLADCCRGVALATTRVAAIGAQLAEALRYAHDNGIVHRDVKPANVLLAEDDRALLTDFGIARLLSASTGHTATGTAVGTAAYIAPEQVRGEPVSPATDVYSLGLVLLEALTGERAYDGSPAEAALARLTTPPPMPSTLPAGWRDLLLAMTALDPADRPTTVEAVDSLRRLAAETEPAKPGFTGRTDVGESPATRSTAGSLPGSAVVTAAAGQLRTTGLGAVSRPAGLARRAGLAWRWATAAVLALVLVLGVTLWSNTLSGRPPQRDTPAGVPDRVQKPLQDLHDAVEGDR</sequence>
<dbReference type="PROSITE" id="PS50011">
    <property type="entry name" value="PROTEIN_KINASE_DOM"/>
    <property type="match status" value="1"/>
</dbReference>
<name>A0A1H1MSQ0_9ACTN</name>
<evidence type="ECO:0000256" key="4">
    <source>
        <dbReference type="ARBA" id="ARBA00022741"/>
    </source>
</evidence>
<dbReference type="PANTHER" id="PTHR43289">
    <property type="entry name" value="MITOGEN-ACTIVATED PROTEIN KINASE KINASE KINASE 20-RELATED"/>
    <property type="match status" value="1"/>
</dbReference>
<evidence type="ECO:0000259" key="10">
    <source>
        <dbReference type="PROSITE" id="PS50011"/>
    </source>
</evidence>
<dbReference type="RefSeq" id="WP_092650873.1">
    <property type="nucleotide sequence ID" value="NZ_LT629732.1"/>
</dbReference>
<dbReference type="PROSITE" id="PS00107">
    <property type="entry name" value="PROTEIN_KINASE_ATP"/>
    <property type="match status" value="1"/>
</dbReference>
<dbReference type="EC" id="2.7.11.1" evidence="1"/>
<dbReference type="Proteomes" id="UP000198983">
    <property type="component" value="Chromosome I"/>
</dbReference>
<dbReference type="Pfam" id="PF00069">
    <property type="entry name" value="Pkinase"/>
    <property type="match status" value="1"/>
</dbReference>
<dbReference type="AlphaFoldDB" id="A0A1H1MSQ0"/>
<evidence type="ECO:0000256" key="3">
    <source>
        <dbReference type="ARBA" id="ARBA00022679"/>
    </source>
</evidence>
<keyword evidence="12" id="KW-1185">Reference proteome</keyword>
<keyword evidence="9" id="KW-1133">Transmembrane helix</keyword>
<dbReference type="InterPro" id="IPR000719">
    <property type="entry name" value="Prot_kinase_dom"/>
</dbReference>
<evidence type="ECO:0000256" key="6">
    <source>
        <dbReference type="ARBA" id="ARBA00022840"/>
    </source>
</evidence>
<dbReference type="SMART" id="SM00220">
    <property type="entry name" value="S_TKc"/>
    <property type="match status" value="1"/>
</dbReference>
<dbReference type="InterPro" id="IPR017441">
    <property type="entry name" value="Protein_kinase_ATP_BS"/>
</dbReference>
<dbReference type="CDD" id="cd14014">
    <property type="entry name" value="STKc_PknB_like"/>
    <property type="match status" value="1"/>
</dbReference>